<evidence type="ECO:0000256" key="2">
    <source>
        <dbReference type="ARBA" id="ARBA00022692"/>
    </source>
</evidence>
<comment type="subcellular location">
    <subcellularLocation>
        <location evidence="1">Membrane</location>
        <topology evidence="1">Multi-pass membrane protein</topology>
    </subcellularLocation>
</comment>
<comment type="caution">
    <text evidence="7">The sequence shown here is derived from an EMBL/GenBank/DDBJ whole genome shotgun (WGS) entry which is preliminary data.</text>
</comment>
<dbReference type="RefSeq" id="WP_301192573.1">
    <property type="nucleotide sequence ID" value="NZ_JAPDPJ010000077.1"/>
</dbReference>
<gene>
    <name evidence="7" type="ORF">OM075_21295</name>
</gene>
<dbReference type="GO" id="GO:0015297">
    <property type="term" value="F:antiporter activity"/>
    <property type="evidence" value="ECO:0007669"/>
    <property type="project" value="InterPro"/>
</dbReference>
<dbReference type="PANTHER" id="PTHR43021:SF2">
    <property type="entry name" value="CATION_H+ EXCHANGER DOMAIN-CONTAINING PROTEIN"/>
    <property type="match status" value="1"/>
</dbReference>
<keyword evidence="8" id="KW-1185">Reference proteome</keyword>
<feature type="domain" description="Cation/H+ exchanger transmembrane" evidence="6">
    <location>
        <begin position="12"/>
        <end position="386"/>
    </location>
</feature>
<dbReference type="InterPro" id="IPR006153">
    <property type="entry name" value="Cation/H_exchanger_TM"/>
</dbReference>
<accession>A0AAE3SHA8</accession>
<dbReference type="Pfam" id="PF00999">
    <property type="entry name" value="Na_H_Exchanger"/>
    <property type="match status" value="1"/>
</dbReference>
<feature type="transmembrane region" description="Helical" evidence="5">
    <location>
        <begin position="303"/>
        <end position="320"/>
    </location>
</feature>
<dbReference type="EMBL" id="JAPDPJ010000077">
    <property type="protein sequence ID" value="MCW3789017.1"/>
    <property type="molecule type" value="Genomic_DNA"/>
</dbReference>
<evidence type="ECO:0000313" key="7">
    <source>
        <dbReference type="EMBL" id="MCW3789017.1"/>
    </source>
</evidence>
<feature type="transmembrane region" description="Helical" evidence="5">
    <location>
        <begin position="227"/>
        <end position="245"/>
    </location>
</feature>
<feature type="transmembrane region" description="Helical" evidence="5">
    <location>
        <begin position="117"/>
        <end position="136"/>
    </location>
</feature>
<name>A0AAE3SHA8_9BACT</name>
<dbReference type="AlphaFoldDB" id="A0AAE3SHA8"/>
<dbReference type="InterPro" id="IPR038770">
    <property type="entry name" value="Na+/solute_symporter_sf"/>
</dbReference>
<evidence type="ECO:0000256" key="4">
    <source>
        <dbReference type="ARBA" id="ARBA00023136"/>
    </source>
</evidence>
<keyword evidence="2 5" id="KW-0812">Transmembrane</keyword>
<dbReference type="GO" id="GO:0016020">
    <property type="term" value="C:membrane"/>
    <property type="evidence" value="ECO:0007669"/>
    <property type="project" value="UniProtKB-SubCell"/>
</dbReference>
<evidence type="ECO:0000256" key="3">
    <source>
        <dbReference type="ARBA" id="ARBA00022989"/>
    </source>
</evidence>
<feature type="transmembrane region" description="Helical" evidence="5">
    <location>
        <begin position="157"/>
        <end position="182"/>
    </location>
</feature>
<feature type="transmembrane region" description="Helical" evidence="5">
    <location>
        <begin position="341"/>
        <end position="360"/>
    </location>
</feature>
<dbReference type="Proteomes" id="UP001209229">
    <property type="component" value="Unassembled WGS sequence"/>
</dbReference>
<proteinExistence type="predicted"/>
<feature type="transmembrane region" description="Helical" evidence="5">
    <location>
        <begin position="57"/>
        <end position="74"/>
    </location>
</feature>
<dbReference type="Gene3D" id="1.20.1530.20">
    <property type="match status" value="1"/>
</dbReference>
<evidence type="ECO:0000259" key="6">
    <source>
        <dbReference type="Pfam" id="PF00999"/>
    </source>
</evidence>
<evidence type="ECO:0000256" key="5">
    <source>
        <dbReference type="SAM" id="Phobius"/>
    </source>
</evidence>
<feature type="transmembrane region" description="Helical" evidence="5">
    <location>
        <begin position="86"/>
        <end position="111"/>
    </location>
</feature>
<protein>
    <submittedName>
        <fullName evidence="7">Cation:proton antiporter</fullName>
    </submittedName>
</protein>
<evidence type="ECO:0000256" key="1">
    <source>
        <dbReference type="ARBA" id="ARBA00004141"/>
    </source>
</evidence>
<reference evidence="7" key="1">
    <citation type="submission" date="2022-10" db="EMBL/GenBank/DDBJ databases">
        <authorList>
            <person name="Yu W.X."/>
        </authorList>
    </citation>
    <scope>NUCLEOTIDE SEQUENCE</scope>
    <source>
        <strain evidence="7">AAT</strain>
    </source>
</reference>
<evidence type="ECO:0000313" key="8">
    <source>
        <dbReference type="Proteomes" id="UP001209229"/>
    </source>
</evidence>
<keyword evidence="4 5" id="KW-0472">Membrane</keyword>
<keyword evidence="3 5" id="KW-1133">Transmembrane helix</keyword>
<feature type="transmembrane region" description="Helical" evidence="5">
    <location>
        <begin position="366"/>
        <end position="383"/>
    </location>
</feature>
<dbReference type="PANTHER" id="PTHR43021">
    <property type="entry name" value="NA(+)/H(+) ANTIPORTER-RELATED"/>
    <property type="match status" value="1"/>
</dbReference>
<organism evidence="7 8">
    <name type="scientific">Plebeiibacterium sediminum</name>
    <dbReference type="NCBI Taxonomy" id="2992112"/>
    <lineage>
        <taxon>Bacteria</taxon>
        <taxon>Pseudomonadati</taxon>
        <taxon>Bacteroidota</taxon>
        <taxon>Bacteroidia</taxon>
        <taxon>Marinilabiliales</taxon>
        <taxon>Marinilabiliaceae</taxon>
        <taxon>Plebeiibacterium</taxon>
    </lineage>
</organism>
<dbReference type="GO" id="GO:1902600">
    <property type="term" value="P:proton transmembrane transport"/>
    <property type="evidence" value="ECO:0007669"/>
    <property type="project" value="InterPro"/>
</dbReference>
<feature type="transmembrane region" description="Helical" evidence="5">
    <location>
        <begin position="202"/>
        <end position="220"/>
    </location>
</feature>
<sequence>MNVILSIGVLVFTAFVLGELAEKIKLPKISGYILAGILLNPDVTGIMNNEFVVHTDPLLTIALSFITFSIGGSLSASNLKATGKTVLWLTLSESIFAFLSVFVFMALWLYFFSNVYSSIYIIIAISLLLASLAAPTDPSATLAVIHEYKAKGPVSSAMLQIAAFDDIVGIIIYTLVAAFAPFFLGNHDIQLGTKLADMGMDILFALLIGAAIGLLFYFIVKMVKKETEGSLIVLTFGLILFAYGISDYFGFESLLASMALGAVVTNFNPMADKIFKLIERYTDELIFVIFFSLSGLHLQLSSVAGSVLLIAIYIVARAIGKYGGIFVSSSILNTDPKIKKFAAGGLIPQGGIVIGLSILLTKDPEYVSIGSLIIGVVIGAALIHEISGPLISRLTLKKAEEI</sequence>